<dbReference type="InterPro" id="IPR000544">
    <property type="entry name" value="Octanoyltransferase"/>
</dbReference>
<dbReference type="HAMAP" id="MF_00013">
    <property type="entry name" value="LipB"/>
    <property type="match status" value="1"/>
</dbReference>
<keyword evidence="2 6" id="KW-0963">Cytoplasm</keyword>
<feature type="binding site" evidence="6 9">
    <location>
        <begin position="135"/>
        <end position="137"/>
    </location>
    <ligand>
        <name>substrate</name>
    </ligand>
</feature>
<comment type="miscellaneous">
    <text evidence="6">In the reaction, the free carboxyl group of octanoic acid is attached via an amide linkage to the epsilon-amino group of a specific lysine residue of lipoyl domains of lipoate-dependent enzymes.</text>
</comment>
<dbReference type="Proteomes" id="UP000503004">
    <property type="component" value="Chromosome"/>
</dbReference>
<evidence type="ECO:0000256" key="8">
    <source>
        <dbReference type="PIRSR" id="PIRSR016262-1"/>
    </source>
</evidence>
<comment type="pathway">
    <text evidence="1 6 7">Protein modification; protein lipoylation via endogenous pathway; protein N(6)-(lipoyl)lysine from octanoyl-[acyl-carrier-protein]: step 1/2.</text>
</comment>
<comment type="function">
    <text evidence="5 6 7">Catalyzes the transfer of endogenously produced octanoic acid from octanoyl-acyl-carrier-protein onto the lipoyl domains of lipoate-dependent enzymes. Lipoyl-ACP can also act as a substrate although octanoyl-ACP is likely to be the physiological substrate.</text>
</comment>
<dbReference type="AlphaFoldDB" id="A0A858Q5C8"/>
<dbReference type="PANTHER" id="PTHR10993">
    <property type="entry name" value="OCTANOYLTRANSFERASE"/>
    <property type="match status" value="1"/>
</dbReference>
<evidence type="ECO:0000256" key="3">
    <source>
        <dbReference type="ARBA" id="ARBA00022679"/>
    </source>
</evidence>
<evidence type="ECO:0000256" key="7">
    <source>
        <dbReference type="PIRNR" id="PIRNR016262"/>
    </source>
</evidence>
<dbReference type="GO" id="GO:0005737">
    <property type="term" value="C:cytoplasm"/>
    <property type="evidence" value="ECO:0007669"/>
    <property type="project" value="UniProtKB-SubCell"/>
</dbReference>
<sequence length="207" mass="22501">MAFRVRMLGRADYEPVWRAMQGFTEQRGGEVDDELWLVEHPPVYTLGMNGDAAHILDAGDVPVVRTDRGGQVTYHGPGQLVLYALVDLQRRKLGVRRMVSALEESVVALLRQYGLSAQARSDAPGVYVAGAKIASLGLRVRRGCCYHGVALNVRPELEAFGRINPCGHAGLPVTRLADLGVDVQVFEPAAALVRELMVQLGDEDIAA</sequence>
<dbReference type="EC" id="2.3.1.181" evidence="6 7"/>
<evidence type="ECO:0000256" key="4">
    <source>
        <dbReference type="ARBA" id="ARBA00023315"/>
    </source>
</evidence>
<feature type="active site" description="Acyl-thioester intermediate" evidence="6 8">
    <location>
        <position position="166"/>
    </location>
</feature>
<accession>A0A858Q5C8</accession>
<proteinExistence type="inferred from homology"/>
<dbReference type="SUPFAM" id="SSF55681">
    <property type="entry name" value="Class II aaRS and biotin synthetases"/>
    <property type="match status" value="1"/>
</dbReference>
<dbReference type="NCBIfam" id="NF010922">
    <property type="entry name" value="PRK14342.1"/>
    <property type="match status" value="1"/>
</dbReference>
<evidence type="ECO:0000259" key="11">
    <source>
        <dbReference type="PROSITE" id="PS51733"/>
    </source>
</evidence>
<evidence type="ECO:0000313" key="13">
    <source>
        <dbReference type="Proteomes" id="UP000503004"/>
    </source>
</evidence>
<evidence type="ECO:0000256" key="10">
    <source>
        <dbReference type="PIRSR" id="PIRSR016262-3"/>
    </source>
</evidence>
<evidence type="ECO:0000256" key="9">
    <source>
        <dbReference type="PIRSR" id="PIRSR016262-2"/>
    </source>
</evidence>
<dbReference type="UniPathway" id="UPA00538">
    <property type="reaction ID" value="UER00592"/>
</dbReference>
<dbReference type="EMBL" id="CP046565">
    <property type="protein sequence ID" value="QJD29015.1"/>
    <property type="molecule type" value="Genomic_DNA"/>
</dbReference>
<evidence type="ECO:0000313" key="12">
    <source>
        <dbReference type="EMBL" id="QJD29015.1"/>
    </source>
</evidence>
<dbReference type="KEGG" id="metu:GNH96_02870"/>
<keyword evidence="3 6" id="KW-0808">Transferase</keyword>
<dbReference type="CDD" id="cd16444">
    <property type="entry name" value="LipB"/>
    <property type="match status" value="1"/>
</dbReference>
<organism evidence="12 13">
    <name type="scientific">Methylococcus geothermalis</name>
    <dbReference type="NCBI Taxonomy" id="2681310"/>
    <lineage>
        <taxon>Bacteria</taxon>
        <taxon>Pseudomonadati</taxon>
        <taxon>Pseudomonadota</taxon>
        <taxon>Gammaproteobacteria</taxon>
        <taxon>Methylococcales</taxon>
        <taxon>Methylococcaceae</taxon>
        <taxon>Methylococcus</taxon>
    </lineage>
</organism>
<dbReference type="PIRSF" id="PIRSF016262">
    <property type="entry name" value="LPLase"/>
    <property type="match status" value="1"/>
</dbReference>
<feature type="binding site" evidence="6 9">
    <location>
        <begin position="148"/>
        <end position="150"/>
    </location>
    <ligand>
        <name>substrate</name>
    </ligand>
</feature>
<dbReference type="GO" id="GO:0033819">
    <property type="term" value="F:lipoyl(octanoyl) transferase activity"/>
    <property type="evidence" value="ECO:0007669"/>
    <property type="project" value="UniProtKB-EC"/>
</dbReference>
<dbReference type="Pfam" id="PF21948">
    <property type="entry name" value="LplA-B_cat"/>
    <property type="match status" value="1"/>
</dbReference>
<dbReference type="InterPro" id="IPR004143">
    <property type="entry name" value="BPL_LPL_catalytic"/>
</dbReference>
<name>A0A858Q5C8_9GAMM</name>
<dbReference type="FunFam" id="3.30.930.10:FF:000020">
    <property type="entry name" value="Octanoyltransferase"/>
    <property type="match status" value="1"/>
</dbReference>
<feature type="site" description="Lowers pKa of active site Cys" evidence="6 10">
    <location>
        <position position="132"/>
    </location>
</feature>
<protein>
    <recommendedName>
        <fullName evidence="6 7">Octanoyltransferase</fullName>
        <ecNumber evidence="6 7">2.3.1.181</ecNumber>
    </recommendedName>
    <alternativeName>
        <fullName evidence="6">Lipoate-protein ligase B</fullName>
    </alternativeName>
    <alternativeName>
        <fullName evidence="6">Lipoyl/octanoyl transferase</fullName>
    </alternativeName>
    <alternativeName>
        <fullName evidence="6">Octanoyl-[acyl-carrier-protein]-protein N-octanoyltransferase</fullName>
    </alternativeName>
</protein>
<evidence type="ECO:0000256" key="5">
    <source>
        <dbReference type="ARBA" id="ARBA00024732"/>
    </source>
</evidence>
<keyword evidence="13" id="KW-1185">Reference proteome</keyword>
<dbReference type="GO" id="GO:0009249">
    <property type="term" value="P:protein lipoylation"/>
    <property type="evidence" value="ECO:0007669"/>
    <property type="project" value="InterPro"/>
</dbReference>
<reference evidence="13" key="1">
    <citation type="submission" date="2019-12" db="EMBL/GenBank/DDBJ databases">
        <authorList>
            <person name="Awala S.I."/>
            <person name="Rhee S.K."/>
        </authorList>
    </citation>
    <scope>NUCLEOTIDE SEQUENCE [LARGE SCALE GENOMIC DNA]</scope>
    <source>
        <strain evidence="13">IM1</strain>
    </source>
</reference>
<keyword evidence="4 6" id="KW-0012">Acyltransferase</keyword>
<comment type="subcellular location">
    <subcellularLocation>
        <location evidence="6">Cytoplasm</location>
    </subcellularLocation>
</comment>
<evidence type="ECO:0000256" key="6">
    <source>
        <dbReference type="HAMAP-Rule" id="MF_00013"/>
    </source>
</evidence>
<evidence type="ECO:0000256" key="2">
    <source>
        <dbReference type="ARBA" id="ARBA00022490"/>
    </source>
</evidence>
<dbReference type="NCBIfam" id="TIGR00214">
    <property type="entry name" value="lipB"/>
    <property type="match status" value="1"/>
</dbReference>
<dbReference type="InterPro" id="IPR020605">
    <property type="entry name" value="Octanoyltransferase_CS"/>
</dbReference>
<feature type="binding site" evidence="6 9">
    <location>
        <begin position="68"/>
        <end position="75"/>
    </location>
    <ligand>
        <name>substrate</name>
    </ligand>
</feature>
<dbReference type="PROSITE" id="PS51733">
    <property type="entry name" value="BPL_LPL_CATALYTIC"/>
    <property type="match status" value="1"/>
</dbReference>
<dbReference type="InterPro" id="IPR045864">
    <property type="entry name" value="aa-tRNA-synth_II/BPL/LPL"/>
</dbReference>
<feature type="domain" description="BPL/LPL catalytic" evidence="11">
    <location>
        <begin position="29"/>
        <end position="204"/>
    </location>
</feature>
<dbReference type="RefSeq" id="WP_169602118.1">
    <property type="nucleotide sequence ID" value="NZ_CP046565.1"/>
</dbReference>
<evidence type="ECO:0000256" key="1">
    <source>
        <dbReference type="ARBA" id="ARBA00004821"/>
    </source>
</evidence>
<comment type="similarity">
    <text evidence="6 7">Belongs to the LipB family.</text>
</comment>
<dbReference type="PANTHER" id="PTHR10993:SF7">
    <property type="entry name" value="LIPOYLTRANSFERASE 2, MITOCHONDRIAL-RELATED"/>
    <property type="match status" value="1"/>
</dbReference>
<dbReference type="PROSITE" id="PS01313">
    <property type="entry name" value="LIPB"/>
    <property type="match status" value="1"/>
</dbReference>
<comment type="catalytic activity">
    <reaction evidence="6 7">
        <text>octanoyl-[ACP] + L-lysyl-[protein] = N(6)-octanoyl-L-lysyl-[protein] + holo-[ACP] + H(+)</text>
        <dbReference type="Rhea" id="RHEA:17665"/>
        <dbReference type="Rhea" id="RHEA-COMP:9636"/>
        <dbReference type="Rhea" id="RHEA-COMP:9685"/>
        <dbReference type="Rhea" id="RHEA-COMP:9752"/>
        <dbReference type="Rhea" id="RHEA-COMP:9928"/>
        <dbReference type="ChEBI" id="CHEBI:15378"/>
        <dbReference type="ChEBI" id="CHEBI:29969"/>
        <dbReference type="ChEBI" id="CHEBI:64479"/>
        <dbReference type="ChEBI" id="CHEBI:78463"/>
        <dbReference type="ChEBI" id="CHEBI:78809"/>
        <dbReference type="EC" id="2.3.1.181"/>
    </reaction>
</comment>
<dbReference type="Gene3D" id="3.30.930.10">
    <property type="entry name" value="Bira Bifunctional Protein, Domain 2"/>
    <property type="match status" value="1"/>
</dbReference>
<gene>
    <name evidence="6 12" type="primary">lipB</name>
    <name evidence="12" type="ORF">GNH96_02870</name>
</gene>